<feature type="domain" description="Peptidase M16C associated" evidence="2">
    <location>
        <begin position="469"/>
        <end position="715"/>
    </location>
</feature>
<dbReference type="Pfam" id="PF00675">
    <property type="entry name" value="Peptidase_M16"/>
    <property type="match status" value="1"/>
</dbReference>
<dbReference type="GO" id="GO:0046872">
    <property type="term" value="F:metal ion binding"/>
    <property type="evidence" value="ECO:0007669"/>
    <property type="project" value="InterPro"/>
</dbReference>
<gene>
    <name evidence="3" type="ORF">HNR42_000183</name>
</gene>
<keyword evidence="4" id="KW-1185">Reference proteome</keyword>
<dbReference type="Pfam" id="PF22516">
    <property type="entry name" value="PreP_C"/>
    <property type="match status" value="1"/>
</dbReference>
<dbReference type="FunFam" id="3.30.830.10:FF:000011">
    <property type="entry name" value="Presequence protease, mitochondrial"/>
    <property type="match status" value="1"/>
</dbReference>
<dbReference type="RefSeq" id="WP_183983561.1">
    <property type="nucleotide sequence ID" value="NZ_JACHHG010000001.1"/>
</dbReference>
<dbReference type="Pfam" id="PF08367">
    <property type="entry name" value="M16C_assoc"/>
    <property type="match status" value="1"/>
</dbReference>
<protein>
    <recommendedName>
        <fullName evidence="2">Peptidase M16C associated domain-containing protein</fullName>
    </recommendedName>
</protein>
<evidence type="ECO:0000313" key="3">
    <source>
        <dbReference type="EMBL" id="MBB6096771.1"/>
    </source>
</evidence>
<dbReference type="InterPro" id="IPR011249">
    <property type="entry name" value="Metalloenz_LuxS/M16"/>
</dbReference>
<feature type="compositionally biased region" description="Basic and acidic residues" evidence="1">
    <location>
        <begin position="272"/>
        <end position="283"/>
    </location>
</feature>
<dbReference type="Pfam" id="PF05193">
    <property type="entry name" value="Peptidase_M16_C"/>
    <property type="match status" value="1"/>
</dbReference>
<organism evidence="3 4">
    <name type="scientific">Deinobacterium chartae</name>
    <dbReference type="NCBI Taxonomy" id="521158"/>
    <lineage>
        <taxon>Bacteria</taxon>
        <taxon>Thermotogati</taxon>
        <taxon>Deinococcota</taxon>
        <taxon>Deinococci</taxon>
        <taxon>Deinococcales</taxon>
        <taxon>Deinococcaceae</taxon>
        <taxon>Deinobacterium</taxon>
    </lineage>
</organism>
<dbReference type="Gene3D" id="3.30.830.10">
    <property type="entry name" value="Metalloenzyme, LuxS/M16 peptidase-like"/>
    <property type="match status" value="4"/>
</dbReference>
<dbReference type="PANTHER" id="PTHR43016">
    <property type="entry name" value="PRESEQUENCE PROTEASE"/>
    <property type="match status" value="1"/>
</dbReference>
<dbReference type="Proteomes" id="UP000569951">
    <property type="component" value="Unassembled WGS sequence"/>
</dbReference>
<dbReference type="EMBL" id="JACHHG010000001">
    <property type="protein sequence ID" value="MBB6096771.1"/>
    <property type="molecule type" value="Genomic_DNA"/>
</dbReference>
<dbReference type="SMART" id="SM01264">
    <property type="entry name" value="M16C_associated"/>
    <property type="match status" value="1"/>
</dbReference>
<evidence type="ECO:0000256" key="1">
    <source>
        <dbReference type="SAM" id="MobiDB-lite"/>
    </source>
</evidence>
<evidence type="ECO:0000259" key="2">
    <source>
        <dbReference type="SMART" id="SM01264"/>
    </source>
</evidence>
<name>A0A841HTM8_9DEIO</name>
<evidence type="ECO:0000313" key="4">
    <source>
        <dbReference type="Proteomes" id="UP000569951"/>
    </source>
</evidence>
<accession>A0A841HTM8</accession>
<dbReference type="InterPro" id="IPR011765">
    <property type="entry name" value="Pept_M16_N"/>
</dbReference>
<dbReference type="PANTHER" id="PTHR43016:SF13">
    <property type="entry name" value="PRESEQUENCE PROTEASE, MITOCHONDRIAL"/>
    <property type="match status" value="1"/>
</dbReference>
<dbReference type="InterPro" id="IPR013578">
    <property type="entry name" value="Peptidase_M16C_assoc"/>
</dbReference>
<proteinExistence type="predicted"/>
<reference evidence="3 4" key="1">
    <citation type="submission" date="2020-08" db="EMBL/GenBank/DDBJ databases">
        <title>Genomic Encyclopedia of Type Strains, Phase IV (KMG-IV): sequencing the most valuable type-strain genomes for metagenomic binning, comparative biology and taxonomic classification.</title>
        <authorList>
            <person name="Goeker M."/>
        </authorList>
    </citation>
    <scope>NUCLEOTIDE SEQUENCE [LARGE SCALE GENOMIC DNA]</scope>
    <source>
        <strain evidence="3 4">DSM 21458</strain>
    </source>
</reference>
<feature type="region of interest" description="Disordered" evidence="1">
    <location>
        <begin position="264"/>
        <end position="283"/>
    </location>
</feature>
<dbReference type="InterPro" id="IPR007863">
    <property type="entry name" value="Peptidase_M16_C"/>
</dbReference>
<comment type="caution">
    <text evidence="3">The sequence shown here is derived from an EMBL/GenBank/DDBJ whole genome shotgun (WGS) entry which is preliminary data.</text>
</comment>
<dbReference type="AlphaFoldDB" id="A0A841HTM8"/>
<dbReference type="InterPro" id="IPR055130">
    <property type="entry name" value="PreP_C"/>
</dbReference>
<sequence length="973" mass="105975">MDPFNPGLSEGTRIGGYRLVRSASLPELQAHLYEFEHETGARHVHISRDDDNLTFSVLFPTVPQDSTGVAHILEHIVLSGSRKYPLGSPFFAMLPRSLNTFMNAFTAADWTMYPYSTRNVKDFDNLLQVYLDAVFFPNLTEWSFKREAHRLEFATPSDPSSQLTLQGVVYNEMKGAMATPAAVMGRLLGKALYPDLTYANNSGGAPANIPELTWEGLRAFHARHYHPSNAYFYTYGNRPVASVLERIEELALREFTAIEVDTSIPDQPGFAEPREVRERYPSSETERKAQVLVAWKSVPSFDTYATLQMSVLEAALLGNAASPLRKALIDSGLGSTLASGSGLNTNYRESAFAVGLKDVDAGDAERIETLILGTLRALAENGVDPESVDSALHRIELSRKEVSNAGFPYSLKLFFAFAGSWLHGGDPLRALQFDEDLERLARERAAGGLFERLIREQLLDNPHRVRIVLEPDPKLAAEQEAAEAARIAQLAEGLDETGRARIVADALKLAELQERQDDLSVLPTLEVSDIPADVPRAEYRVLERGGAVVGLCPQPTNGLVYVDLQLDFAGLSEEQLDLLPFYAFALTRSGAAGRDYLELARRIDAVTGGVSASVGVSTAPDNLANVREHFTLSGKALARNAMALLELLRDLLAEPQFDPARLEQLVKQQRAAMQSGIVGSGNQYAGRRAAAQLRAASAIGERLSGLTQLATLKRLEAEGVRGLVERFAEITRALRAAPARVCVTAEEGELALLEGELDTLLSPLTPAAPVPGHAPTLLPRVRDARTTDVPVSYNAKAFATVPFVHPDAPALSVLASLLRANFLLRELREKGGAYGGSATCDAQGGIFLFWSYRDPHVARTYRVYRDALAYLEGNVGEREVREAILSASAALDPLTSPDTLGRMRFFGDQGGYTPEVQAAFKSGLLATTLEDLRRVARAYLADDGRAAYATVVGADVIARANAELEEPFEVASI</sequence>
<dbReference type="GO" id="GO:0006508">
    <property type="term" value="P:proteolysis"/>
    <property type="evidence" value="ECO:0007669"/>
    <property type="project" value="InterPro"/>
</dbReference>
<dbReference type="SUPFAM" id="SSF63411">
    <property type="entry name" value="LuxS/MPP-like metallohydrolase"/>
    <property type="match status" value="4"/>
</dbReference>